<proteinExistence type="predicted"/>
<dbReference type="EMBL" id="GIIL01001375">
    <property type="protein sequence ID" value="NOV45101.1"/>
    <property type="molecule type" value="Transcribed_RNA"/>
</dbReference>
<reference evidence="3" key="1">
    <citation type="submission" date="2020-03" db="EMBL/GenBank/DDBJ databases">
        <title>Transcriptomic Profiling of the Digestive Tract of the Rat Flea, Xenopsylla cheopis, Following Blood Feeding and Infection with Yersinia pestis.</title>
        <authorList>
            <person name="Bland D.M."/>
            <person name="Martens C.A."/>
            <person name="Virtaneva K."/>
            <person name="Kanakabandi K."/>
            <person name="Long D."/>
            <person name="Rosenke R."/>
            <person name="Saturday G.A."/>
            <person name="Hoyt F.H."/>
            <person name="Bruno D.P."/>
            <person name="Ribeiro J.M.C."/>
            <person name="Hinnebusch J."/>
        </authorList>
    </citation>
    <scope>NUCLEOTIDE SEQUENCE</scope>
</reference>
<evidence type="ECO:0000313" key="3">
    <source>
        <dbReference type="EMBL" id="NOV45101.1"/>
    </source>
</evidence>
<feature type="region of interest" description="Disordered" evidence="1">
    <location>
        <begin position="1"/>
        <end position="44"/>
    </location>
</feature>
<feature type="domain" description="WKF" evidence="2">
    <location>
        <begin position="115"/>
        <end position="176"/>
    </location>
</feature>
<protein>
    <recommendedName>
        <fullName evidence="2">WKF domain-containing protein</fullName>
    </recommendedName>
</protein>
<evidence type="ECO:0000256" key="1">
    <source>
        <dbReference type="SAM" id="MobiDB-lite"/>
    </source>
</evidence>
<name>A0A6M2DJ64_XENCH</name>
<dbReference type="AlphaFoldDB" id="A0A6M2DJ64"/>
<sequence>MTKKVTIDEQVNSNKKLKKMKKSGREKISNQDHANAKIKKKGKGDKIKGIIKNCTELGDVKETYKLTENDIEELKKPGNKKNIISKRQLKREKLEKAQKEQRDKSTNELIEKAWDYLDTWKNNKSTWKFQKVRQVWLTDNLFNEDKIPDNLWDIVVEYFSKSQGKVRTTIIEQSTKIVQEMSDWIEQRDQAKQDNLEFETPKPCKLKYKRARHILQCLQE</sequence>
<evidence type="ECO:0000259" key="2">
    <source>
        <dbReference type="Pfam" id="PF10180"/>
    </source>
</evidence>
<dbReference type="Pfam" id="PF10180">
    <property type="entry name" value="WKF"/>
    <property type="match status" value="1"/>
</dbReference>
<dbReference type="InterPro" id="IPR019327">
    <property type="entry name" value="WKF"/>
</dbReference>
<dbReference type="PANTHER" id="PTHR22306:SF2">
    <property type="entry name" value="CHROMOSOME 7 OPEN READING FRAME 50"/>
    <property type="match status" value="1"/>
</dbReference>
<accession>A0A6M2DJ64</accession>
<organism evidence="3">
    <name type="scientific">Xenopsylla cheopis</name>
    <name type="common">Oriental rat flea</name>
    <name type="synonym">Pulex cheopis</name>
    <dbReference type="NCBI Taxonomy" id="163159"/>
    <lineage>
        <taxon>Eukaryota</taxon>
        <taxon>Metazoa</taxon>
        <taxon>Ecdysozoa</taxon>
        <taxon>Arthropoda</taxon>
        <taxon>Hexapoda</taxon>
        <taxon>Insecta</taxon>
        <taxon>Pterygota</taxon>
        <taxon>Neoptera</taxon>
        <taxon>Endopterygota</taxon>
        <taxon>Siphonaptera</taxon>
        <taxon>Pulicidae</taxon>
        <taxon>Xenopsyllinae</taxon>
        <taxon>Xenopsylla</taxon>
    </lineage>
</organism>
<dbReference type="PANTHER" id="PTHR22306">
    <property type="entry name" value="CHROMOSOME 7 OPEN READING FRAME 50"/>
    <property type="match status" value="1"/>
</dbReference>